<protein>
    <recommendedName>
        <fullName evidence="1">HTH cro/C1-type domain-containing protein</fullName>
    </recommendedName>
</protein>
<gene>
    <name evidence="2" type="ORF">XM47_05765</name>
</gene>
<dbReference type="STRING" id="1513271.XM47_05765"/>
<reference evidence="2 3" key="1">
    <citation type="submission" date="2015-04" db="EMBL/GenBank/DDBJ databases">
        <title>Draft Genome Sequence of the Novel Agar-Digesting Marine Bacterium Q1.</title>
        <authorList>
            <person name="Li Y."/>
            <person name="Li D."/>
            <person name="Chen G."/>
            <person name="Du Z."/>
        </authorList>
    </citation>
    <scope>NUCLEOTIDE SEQUENCE [LARGE SCALE GENOMIC DNA]</scope>
    <source>
        <strain evidence="2 3">Q1</strain>
    </source>
</reference>
<dbReference type="GO" id="GO:0003677">
    <property type="term" value="F:DNA binding"/>
    <property type="evidence" value="ECO:0007669"/>
    <property type="project" value="InterPro"/>
</dbReference>
<evidence type="ECO:0000313" key="2">
    <source>
        <dbReference type="EMBL" id="KMT66100.1"/>
    </source>
</evidence>
<feature type="domain" description="HTH cro/C1-type" evidence="1">
    <location>
        <begin position="110"/>
        <end position="144"/>
    </location>
</feature>
<dbReference type="Proteomes" id="UP000037600">
    <property type="component" value="Unassembled WGS sequence"/>
</dbReference>
<dbReference type="InterPro" id="IPR001387">
    <property type="entry name" value="Cro/C1-type_HTH"/>
</dbReference>
<sequence length="147" mass="17152">MPNDKYQKDIKKLITNTLDITPKQLNSLVELITLTNQFIHDDKDLNRDLSLLEDLSELDVQDNACMAYCLDKLIDKIEKYESTKNLTPNQKLVILMKQTKTKQKELSHIVPQSIISELVNGKRQLTIRHIKEFAQYFKVDPSFFINT</sequence>
<dbReference type="SUPFAM" id="SSF47413">
    <property type="entry name" value="lambda repressor-like DNA-binding domains"/>
    <property type="match status" value="1"/>
</dbReference>
<name>A0A0J8GTL0_9ALTE</name>
<evidence type="ECO:0000259" key="1">
    <source>
        <dbReference type="PROSITE" id="PS50943"/>
    </source>
</evidence>
<dbReference type="Gene3D" id="1.10.260.40">
    <property type="entry name" value="lambda repressor-like DNA-binding domains"/>
    <property type="match status" value="1"/>
</dbReference>
<keyword evidence="3" id="KW-1185">Reference proteome</keyword>
<dbReference type="EMBL" id="LAZL01000007">
    <property type="protein sequence ID" value="KMT66100.1"/>
    <property type="molecule type" value="Genomic_DNA"/>
</dbReference>
<dbReference type="PROSITE" id="PS50943">
    <property type="entry name" value="HTH_CROC1"/>
    <property type="match status" value="1"/>
</dbReference>
<evidence type="ECO:0000313" key="3">
    <source>
        <dbReference type="Proteomes" id="UP000037600"/>
    </source>
</evidence>
<dbReference type="OrthoDB" id="6444365at2"/>
<organism evidence="2 3">
    <name type="scientific">Catenovulum maritimum</name>
    <dbReference type="NCBI Taxonomy" id="1513271"/>
    <lineage>
        <taxon>Bacteria</taxon>
        <taxon>Pseudomonadati</taxon>
        <taxon>Pseudomonadota</taxon>
        <taxon>Gammaproteobacteria</taxon>
        <taxon>Alteromonadales</taxon>
        <taxon>Alteromonadaceae</taxon>
        <taxon>Catenovulum</taxon>
    </lineage>
</organism>
<dbReference type="InterPro" id="IPR010982">
    <property type="entry name" value="Lambda_DNA-bd_dom_sf"/>
</dbReference>
<proteinExistence type="predicted"/>
<dbReference type="AlphaFoldDB" id="A0A0J8GTL0"/>
<accession>A0A0J8GTL0</accession>
<comment type="caution">
    <text evidence="2">The sequence shown here is derived from an EMBL/GenBank/DDBJ whole genome shotgun (WGS) entry which is preliminary data.</text>
</comment>